<evidence type="ECO:0000313" key="3">
    <source>
        <dbReference type="Proteomes" id="UP000244727"/>
    </source>
</evidence>
<dbReference type="GeneID" id="36513131"/>
<accession>A0A2R4X3A3</accession>
<name>A0A2R4X3A3_9EURY</name>
<keyword evidence="3" id="KW-1185">Reference proteome</keyword>
<dbReference type="EMBL" id="CP028858">
    <property type="protein sequence ID" value="AWB28274.1"/>
    <property type="molecule type" value="Genomic_DNA"/>
</dbReference>
<dbReference type="KEGG" id="harc:HARCEL1_11450"/>
<dbReference type="Proteomes" id="UP000244727">
    <property type="component" value="Chromosome"/>
</dbReference>
<reference evidence="2 3" key="1">
    <citation type="submission" date="2018-04" db="EMBL/GenBank/DDBJ databases">
        <title>Halococcoides cellulosivorans gen. nov., sp. nov., an extremely halophilic cellulose-utilizing haloarchaeon from hypersaline lakes.</title>
        <authorList>
            <person name="Sorokin D.Y."/>
            <person name="Toshchakov S.V."/>
            <person name="Samarov N.I."/>
            <person name="Korzhenkov A."/>
            <person name="Kublanov I.V."/>
        </authorList>
    </citation>
    <scope>NUCLEOTIDE SEQUENCE [LARGE SCALE GENOMIC DNA]</scope>
    <source>
        <strain evidence="2 3">HArcel1</strain>
    </source>
</reference>
<feature type="coiled-coil region" evidence="1">
    <location>
        <begin position="100"/>
        <end position="130"/>
    </location>
</feature>
<protein>
    <recommendedName>
        <fullName evidence="4">CARDB domain-containing protein</fullName>
    </recommendedName>
</protein>
<dbReference type="AlphaFoldDB" id="A0A2R4X3A3"/>
<proteinExistence type="predicted"/>
<evidence type="ECO:0000256" key="1">
    <source>
        <dbReference type="SAM" id="Coils"/>
    </source>
</evidence>
<evidence type="ECO:0008006" key="4">
    <source>
        <dbReference type="Google" id="ProtNLM"/>
    </source>
</evidence>
<sequence>MSESQTKTDDPQGDFRTAVENEAWGEAIKYIPPMLDDFDDELDRKDALKASAAELRQDPSITPQEREQAEALIGASQQVEESIMNVAKMAKNILSGEENQQQILNLIDAKEEALQELEAAARQLETTDVANEAGYSITADAESVTVVPAGETKEKTVTVQNTGFDSAENVEVSVDADPLVVTNGSEHSIGTLEVEGKSLIHLNVSTAESVHGTPVPSGLYTVTVDVSVNGEIVTTVSSKVRAADKFRCLSEADDKINSFDSTVDNLSGSLDYNRNLRKRAGWVESDINDQIAAYRKNDGSHNTEFSAHIIDDRVFWLRLYVDAEDNLSERNRQVLIDQLEELKAIVRLADDADTCYLKSAKQTYNQARKLIREAGSNQSLADGMSDQIENMNELGRTIATGGSTSEIESDFRNLINHGIPPTKRYINLDWDLSDSEKEQATDLVDETIRQLEHAKSDYL</sequence>
<keyword evidence="1" id="KW-0175">Coiled coil</keyword>
<organism evidence="2 3">
    <name type="scientific">Halococcoides cellulosivorans</name>
    <dbReference type="NCBI Taxonomy" id="1679096"/>
    <lineage>
        <taxon>Archaea</taxon>
        <taxon>Methanobacteriati</taxon>
        <taxon>Methanobacteriota</taxon>
        <taxon>Stenosarchaea group</taxon>
        <taxon>Halobacteria</taxon>
        <taxon>Halobacteriales</taxon>
        <taxon>Haloarculaceae</taxon>
        <taxon>Halococcoides</taxon>
    </lineage>
</organism>
<evidence type="ECO:0000313" key="2">
    <source>
        <dbReference type="EMBL" id="AWB28274.1"/>
    </source>
</evidence>
<dbReference type="RefSeq" id="WP_108383693.1">
    <property type="nucleotide sequence ID" value="NZ_CP028858.1"/>
</dbReference>
<gene>
    <name evidence="2" type="ORF">HARCEL1_11450</name>
</gene>